<name>A0A9N9A2D5_9GLOM</name>
<evidence type="ECO:0000313" key="3">
    <source>
        <dbReference type="Proteomes" id="UP000789831"/>
    </source>
</evidence>
<keyword evidence="3" id="KW-1185">Reference proteome</keyword>
<dbReference type="Proteomes" id="UP000789831">
    <property type="component" value="Unassembled WGS sequence"/>
</dbReference>
<dbReference type="EMBL" id="CAJVPL010000618">
    <property type="protein sequence ID" value="CAG8515179.1"/>
    <property type="molecule type" value="Genomic_DNA"/>
</dbReference>
<dbReference type="SUPFAM" id="SSF56399">
    <property type="entry name" value="ADP-ribosylation"/>
    <property type="match status" value="1"/>
</dbReference>
<dbReference type="Gene3D" id="3.90.228.10">
    <property type="match status" value="1"/>
</dbReference>
<feature type="signal peptide" evidence="1">
    <location>
        <begin position="1"/>
        <end position="19"/>
    </location>
</feature>
<feature type="chain" id="PRO_5040402980" evidence="1">
    <location>
        <begin position="20"/>
        <end position="270"/>
    </location>
</feature>
<sequence length="270" mass="30500">MCLIYLIAAALCFCLGVYSVIIIAQHISQHPLCERSGCQNRCYIENNGKIHPFCGRTCANQHQSGGGARIGVKNVGPNCSREGCTRKAYRDPRNEKMFHSFCSKECYSRDGEKLVRTKLTVLQENDIDYQYVLKRFTGCRKLANASIKAIIRIQMPRSKVNRHLKLKKQMKTTLRMYHGTYSACNPMKIVAEKAPCCIKACGLCGIIREAMWFSDDPSVSLSYCESHDGSTKAIFVIDVLANKSTSICVTKENDATLPRFLVLFETEYMY</sequence>
<comment type="caution">
    <text evidence="2">The sequence shown here is derived from an EMBL/GenBank/DDBJ whole genome shotgun (WGS) entry which is preliminary data.</text>
</comment>
<organism evidence="2 3">
    <name type="scientific">Ambispora gerdemannii</name>
    <dbReference type="NCBI Taxonomy" id="144530"/>
    <lineage>
        <taxon>Eukaryota</taxon>
        <taxon>Fungi</taxon>
        <taxon>Fungi incertae sedis</taxon>
        <taxon>Mucoromycota</taxon>
        <taxon>Glomeromycotina</taxon>
        <taxon>Glomeromycetes</taxon>
        <taxon>Archaeosporales</taxon>
        <taxon>Ambisporaceae</taxon>
        <taxon>Ambispora</taxon>
    </lineage>
</organism>
<evidence type="ECO:0000256" key="1">
    <source>
        <dbReference type="SAM" id="SignalP"/>
    </source>
</evidence>
<dbReference type="AlphaFoldDB" id="A0A9N9A2D5"/>
<proteinExistence type="predicted"/>
<gene>
    <name evidence="2" type="ORF">AGERDE_LOCUS4946</name>
</gene>
<keyword evidence="1" id="KW-0732">Signal</keyword>
<accession>A0A9N9A2D5</accession>
<dbReference type="OrthoDB" id="2422029at2759"/>
<evidence type="ECO:0000313" key="2">
    <source>
        <dbReference type="EMBL" id="CAG8515179.1"/>
    </source>
</evidence>
<protein>
    <submittedName>
        <fullName evidence="2">653_t:CDS:1</fullName>
    </submittedName>
</protein>
<reference evidence="2" key="1">
    <citation type="submission" date="2021-06" db="EMBL/GenBank/DDBJ databases">
        <authorList>
            <person name="Kallberg Y."/>
            <person name="Tangrot J."/>
            <person name="Rosling A."/>
        </authorList>
    </citation>
    <scope>NUCLEOTIDE SEQUENCE</scope>
    <source>
        <strain evidence="2">MT106</strain>
    </source>
</reference>